<evidence type="ECO:0000256" key="3">
    <source>
        <dbReference type="ARBA" id="ARBA00023242"/>
    </source>
</evidence>
<proteinExistence type="inferred from homology"/>
<dbReference type="GO" id="GO:0035861">
    <property type="term" value="C:site of double-strand break"/>
    <property type="evidence" value="ECO:0007669"/>
    <property type="project" value="TreeGrafter"/>
</dbReference>
<name>A0AAN6GL61_9BASI</name>
<dbReference type="Gene3D" id="3.70.10.10">
    <property type="match status" value="1"/>
</dbReference>
<evidence type="ECO:0000313" key="6">
    <source>
        <dbReference type="Proteomes" id="UP001176517"/>
    </source>
</evidence>
<dbReference type="AlphaFoldDB" id="A0AAN6GL61"/>
<reference evidence="5" key="1">
    <citation type="journal article" date="2023" name="PhytoFront">
        <title>Draft Genome Resources of Seven Strains of Tilletia horrida, Causal Agent of Kernel Smut of Rice.</title>
        <authorList>
            <person name="Khanal S."/>
            <person name="Antony Babu S."/>
            <person name="Zhou X.G."/>
        </authorList>
    </citation>
    <scope>NUCLEOTIDE SEQUENCE</scope>
    <source>
        <strain evidence="5">TX6</strain>
    </source>
</reference>
<keyword evidence="3" id="KW-0539">Nucleus</keyword>
<dbReference type="PIRSF" id="PIRSF011312">
    <property type="entry name" value="Cell_cycle_HUS1"/>
    <property type="match status" value="1"/>
</dbReference>
<dbReference type="PANTHER" id="PTHR12900">
    <property type="entry name" value="MITOTIC AND DNA DAMAGE CHECKPOINT PROTEIN HUS1"/>
    <property type="match status" value="1"/>
</dbReference>
<accession>A0AAN6GL61</accession>
<dbReference type="GO" id="GO:0044778">
    <property type="term" value="P:meiotic DNA integrity checkpoint signaling"/>
    <property type="evidence" value="ECO:0007669"/>
    <property type="project" value="TreeGrafter"/>
</dbReference>
<dbReference type="GO" id="GO:0033314">
    <property type="term" value="P:mitotic DNA replication checkpoint signaling"/>
    <property type="evidence" value="ECO:0007669"/>
    <property type="project" value="TreeGrafter"/>
</dbReference>
<comment type="subcellular location">
    <subcellularLocation>
        <location evidence="1">Nucleus</location>
    </subcellularLocation>
</comment>
<sequence length="282" mass="31827">MGDTAYGPYSQALQPYLLDDAADTLLMLLVAPQDQFFAEFRIESNNKNKIYIEVATETLLKAFRSGLNAVQVTMRLAKRNQIPMLSLHITNASHMGGRLVVVQDVLIRILKPAEMERIKEPLCPAPDVRRRHSLNLLSAGSLTIYPNFKQVHITLPPLLKLRTVCERMRTQSDVATISANREGKFKVEVFTDELKLETCWRNLQHPNMDVEANELEAPEGEFRGVPLELKSFLRFLASYVVETTTIASICKNHCAIFYVYIGDTKHGKGVMSFFLPGVEVDS</sequence>
<dbReference type="InterPro" id="IPR016580">
    <property type="entry name" value="HUS1"/>
</dbReference>
<dbReference type="GO" id="GO:0005730">
    <property type="term" value="C:nucleolus"/>
    <property type="evidence" value="ECO:0007669"/>
    <property type="project" value="InterPro"/>
</dbReference>
<dbReference type="EMBL" id="JAPDMZ010000193">
    <property type="protein sequence ID" value="KAK0546428.1"/>
    <property type="molecule type" value="Genomic_DNA"/>
</dbReference>
<dbReference type="PANTHER" id="PTHR12900:SF0">
    <property type="entry name" value="CHECKPOINT PROTEIN"/>
    <property type="match status" value="1"/>
</dbReference>
<dbReference type="GO" id="GO:0031573">
    <property type="term" value="P:mitotic intra-S DNA damage checkpoint signaling"/>
    <property type="evidence" value="ECO:0007669"/>
    <property type="project" value="TreeGrafter"/>
</dbReference>
<dbReference type="GO" id="GO:0006289">
    <property type="term" value="P:nucleotide-excision repair"/>
    <property type="evidence" value="ECO:0007669"/>
    <property type="project" value="TreeGrafter"/>
</dbReference>
<comment type="similarity">
    <text evidence="2 4">Belongs to the HUS1 family.</text>
</comment>
<protein>
    <recommendedName>
        <fullName evidence="4">Checkpoint protein</fullName>
    </recommendedName>
</protein>
<evidence type="ECO:0000256" key="4">
    <source>
        <dbReference type="PIRNR" id="PIRNR011312"/>
    </source>
</evidence>
<dbReference type="GO" id="GO:0000723">
    <property type="term" value="P:telomere maintenance"/>
    <property type="evidence" value="ECO:0007669"/>
    <property type="project" value="TreeGrafter"/>
</dbReference>
<comment type="caution">
    <text evidence="5">The sequence shown here is derived from an EMBL/GenBank/DDBJ whole genome shotgun (WGS) entry which is preliminary data.</text>
</comment>
<evidence type="ECO:0000256" key="1">
    <source>
        <dbReference type="ARBA" id="ARBA00004123"/>
    </source>
</evidence>
<evidence type="ECO:0000313" key="5">
    <source>
        <dbReference type="EMBL" id="KAK0546428.1"/>
    </source>
</evidence>
<dbReference type="GO" id="GO:0030896">
    <property type="term" value="C:checkpoint clamp complex"/>
    <property type="evidence" value="ECO:0007669"/>
    <property type="project" value="InterPro"/>
</dbReference>
<dbReference type="Pfam" id="PF04005">
    <property type="entry name" value="Hus1"/>
    <property type="match status" value="2"/>
</dbReference>
<gene>
    <name evidence="5" type="primary">hus1</name>
    <name evidence="5" type="ORF">OC846_005272</name>
</gene>
<dbReference type="GO" id="GO:0000724">
    <property type="term" value="P:double-strand break repair via homologous recombination"/>
    <property type="evidence" value="ECO:0007669"/>
    <property type="project" value="TreeGrafter"/>
</dbReference>
<keyword evidence="6" id="KW-1185">Reference proteome</keyword>
<dbReference type="Proteomes" id="UP001176517">
    <property type="component" value="Unassembled WGS sequence"/>
</dbReference>
<organism evidence="5 6">
    <name type="scientific">Tilletia horrida</name>
    <dbReference type="NCBI Taxonomy" id="155126"/>
    <lineage>
        <taxon>Eukaryota</taxon>
        <taxon>Fungi</taxon>
        <taxon>Dikarya</taxon>
        <taxon>Basidiomycota</taxon>
        <taxon>Ustilaginomycotina</taxon>
        <taxon>Exobasidiomycetes</taxon>
        <taxon>Tilletiales</taxon>
        <taxon>Tilletiaceae</taxon>
        <taxon>Tilletia</taxon>
    </lineage>
</organism>
<dbReference type="InterPro" id="IPR007150">
    <property type="entry name" value="HUS1/Mec3"/>
</dbReference>
<evidence type="ECO:0000256" key="2">
    <source>
        <dbReference type="ARBA" id="ARBA00005563"/>
    </source>
</evidence>